<dbReference type="RefSeq" id="WP_202859499.1">
    <property type="nucleotide sequence ID" value="NZ_JAEUGD010000068.1"/>
</dbReference>
<dbReference type="GO" id="GO:0012505">
    <property type="term" value="C:endomembrane system"/>
    <property type="evidence" value="ECO:0007669"/>
    <property type="project" value="UniProtKB-SubCell"/>
</dbReference>
<gene>
    <name evidence="9" type="ORF">JMN32_26805</name>
</gene>
<dbReference type="GO" id="GO:0050479">
    <property type="term" value="F:glyceryl-ether monooxygenase activity"/>
    <property type="evidence" value="ECO:0007669"/>
    <property type="project" value="TreeGrafter"/>
</dbReference>
<evidence type="ECO:0000313" key="9">
    <source>
        <dbReference type="EMBL" id="MBL6449952.1"/>
    </source>
</evidence>
<dbReference type="GO" id="GO:0006643">
    <property type="term" value="P:membrane lipid metabolic process"/>
    <property type="evidence" value="ECO:0007669"/>
    <property type="project" value="TreeGrafter"/>
</dbReference>
<feature type="transmembrane region" description="Helical" evidence="7">
    <location>
        <begin position="75"/>
        <end position="95"/>
    </location>
</feature>
<reference evidence="9" key="1">
    <citation type="submission" date="2021-01" db="EMBL/GenBank/DDBJ databases">
        <title>Fulvivirga kasyanovii gen. nov., sp nov., a novel member of the phylum Bacteroidetes isolated from seawater in a mussel farm.</title>
        <authorList>
            <person name="Zhao L.-H."/>
            <person name="Wang Z.-J."/>
        </authorList>
    </citation>
    <scope>NUCLEOTIDE SEQUENCE</scope>
    <source>
        <strain evidence="9">29W222</strain>
    </source>
</reference>
<keyword evidence="6 7" id="KW-0472">Membrane</keyword>
<keyword evidence="4" id="KW-0560">Oxidoreductase</keyword>
<feature type="transmembrane region" description="Helical" evidence="7">
    <location>
        <begin position="111"/>
        <end position="131"/>
    </location>
</feature>
<keyword evidence="5" id="KW-0443">Lipid metabolism</keyword>
<evidence type="ECO:0000313" key="10">
    <source>
        <dbReference type="Proteomes" id="UP000614216"/>
    </source>
</evidence>
<dbReference type="InterPro" id="IPR051689">
    <property type="entry name" value="Sterol_desaturase/TMEM195"/>
</dbReference>
<evidence type="ECO:0000256" key="4">
    <source>
        <dbReference type="ARBA" id="ARBA00023002"/>
    </source>
</evidence>
<evidence type="ECO:0000256" key="6">
    <source>
        <dbReference type="ARBA" id="ARBA00023136"/>
    </source>
</evidence>
<dbReference type="GO" id="GO:0005506">
    <property type="term" value="F:iron ion binding"/>
    <property type="evidence" value="ECO:0007669"/>
    <property type="project" value="InterPro"/>
</dbReference>
<evidence type="ECO:0000256" key="7">
    <source>
        <dbReference type="SAM" id="Phobius"/>
    </source>
</evidence>
<dbReference type="GO" id="GO:0016020">
    <property type="term" value="C:membrane"/>
    <property type="evidence" value="ECO:0007669"/>
    <property type="project" value="GOC"/>
</dbReference>
<keyword evidence="2 7" id="KW-0812">Transmembrane</keyword>
<dbReference type="InterPro" id="IPR006694">
    <property type="entry name" value="Fatty_acid_hydroxylase"/>
</dbReference>
<keyword evidence="10" id="KW-1185">Reference proteome</keyword>
<dbReference type="AlphaFoldDB" id="A0A937G3D5"/>
<protein>
    <submittedName>
        <fullName evidence="9">Sterol desaturase family protein</fullName>
    </submittedName>
</protein>
<dbReference type="Proteomes" id="UP000614216">
    <property type="component" value="Unassembled WGS sequence"/>
</dbReference>
<dbReference type="Pfam" id="PF04116">
    <property type="entry name" value="FA_hydroxylase"/>
    <property type="match status" value="1"/>
</dbReference>
<accession>A0A937G3D5</accession>
<dbReference type="PANTHER" id="PTHR21624">
    <property type="entry name" value="STEROL DESATURASE-RELATED PROTEIN"/>
    <property type="match status" value="1"/>
</dbReference>
<keyword evidence="3 7" id="KW-1133">Transmembrane helix</keyword>
<organism evidence="9 10">
    <name type="scientific">Fulvivirga marina</name>
    <dbReference type="NCBI Taxonomy" id="2494733"/>
    <lineage>
        <taxon>Bacteria</taxon>
        <taxon>Pseudomonadati</taxon>
        <taxon>Bacteroidota</taxon>
        <taxon>Cytophagia</taxon>
        <taxon>Cytophagales</taxon>
        <taxon>Fulvivirgaceae</taxon>
        <taxon>Fulvivirga</taxon>
    </lineage>
</organism>
<dbReference type="GO" id="GO:0008610">
    <property type="term" value="P:lipid biosynthetic process"/>
    <property type="evidence" value="ECO:0007669"/>
    <property type="project" value="InterPro"/>
</dbReference>
<evidence type="ECO:0000256" key="2">
    <source>
        <dbReference type="ARBA" id="ARBA00022692"/>
    </source>
</evidence>
<evidence type="ECO:0000256" key="5">
    <source>
        <dbReference type="ARBA" id="ARBA00023098"/>
    </source>
</evidence>
<evidence type="ECO:0000259" key="8">
    <source>
        <dbReference type="Pfam" id="PF04116"/>
    </source>
</evidence>
<comment type="caution">
    <text evidence="9">The sequence shown here is derived from an EMBL/GenBank/DDBJ whole genome shotgun (WGS) entry which is preliminary data.</text>
</comment>
<name>A0A937G3D5_9BACT</name>
<dbReference type="EMBL" id="JAEUGD010000068">
    <property type="protein sequence ID" value="MBL6449952.1"/>
    <property type="molecule type" value="Genomic_DNA"/>
</dbReference>
<sequence length="298" mass="34335">MKASNLLSYVAVPLLLILTGGLTYLCITEGWNKELMTYALFLLTFAYILLLEHSIPLKAHWKSKKQSLLTDLKHLFFSTAIFDALAKAVAIGAILKLHEYHASEMVLWQDLPFIASFIIANLIGELLPYLYHRISHIGNHRSAFSVFLWKIHAIHHLPTSMNWFKTNWIHPFNIFLNTFFKIAPLLMLGFGEDILFAVAMLHMVVAYLSHANIQAHTGILDYLIVTPKIHHFHHSTNMTQAKNYGSILPFWDQVFGTFYNKNEMIIEVGIIENDKLQYPDLFNYLDQLRFPVISKDCC</sequence>
<proteinExistence type="predicted"/>
<feature type="domain" description="Fatty acid hydroxylase" evidence="8">
    <location>
        <begin position="118"/>
        <end position="257"/>
    </location>
</feature>
<dbReference type="PANTHER" id="PTHR21624:SF1">
    <property type="entry name" value="ALKYLGLYCEROL MONOOXYGENASE"/>
    <property type="match status" value="1"/>
</dbReference>
<feature type="transmembrane region" description="Helical" evidence="7">
    <location>
        <begin position="184"/>
        <end position="208"/>
    </location>
</feature>
<evidence type="ECO:0000256" key="1">
    <source>
        <dbReference type="ARBA" id="ARBA00004127"/>
    </source>
</evidence>
<comment type="subcellular location">
    <subcellularLocation>
        <location evidence="1">Endomembrane system</location>
        <topology evidence="1">Multi-pass membrane protein</topology>
    </subcellularLocation>
</comment>
<feature type="transmembrane region" description="Helical" evidence="7">
    <location>
        <begin position="35"/>
        <end position="55"/>
    </location>
</feature>
<evidence type="ECO:0000256" key="3">
    <source>
        <dbReference type="ARBA" id="ARBA00022989"/>
    </source>
</evidence>